<feature type="domain" description="Histidine kinase" evidence="4">
    <location>
        <begin position="615"/>
        <end position="880"/>
    </location>
</feature>
<feature type="compositionally biased region" description="Low complexity" evidence="3">
    <location>
        <begin position="1065"/>
        <end position="1076"/>
    </location>
</feature>
<evidence type="ECO:0000256" key="3">
    <source>
        <dbReference type="SAM" id="MobiDB-lite"/>
    </source>
</evidence>
<comment type="caution">
    <text evidence="6">The sequence shown here is derived from an EMBL/GenBank/DDBJ whole genome shotgun (WGS) entry which is preliminary data.</text>
</comment>
<dbReference type="PANTHER" id="PTHR43719:SF69">
    <property type="entry name" value="HISTIDINE KINASE G7"/>
    <property type="match status" value="1"/>
</dbReference>
<reference evidence="6 7" key="1">
    <citation type="submission" date="2023-08" db="EMBL/GenBank/DDBJ databases">
        <title>Black Yeasts Isolated from many extreme environments.</title>
        <authorList>
            <person name="Coleine C."/>
            <person name="Stajich J.E."/>
            <person name="Selbmann L."/>
        </authorList>
    </citation>
    <scope>NUCLEOTIDE SEQUENCE [LARGE SCALE GENOMIC DNA]</scope>
    <source>
        <strain evidence="6 7">CCFEE 5910</strain>
    </source>
</reference>
<dbReference type="InterPro" id="IPR001789">
    <property type="entry name" value="Sig_transdc_resp-reg_receiver"/>
</dbReference>
<dbReference type="FunFam" id="1.10.287.130:FF:000023">
    <property type="entry name" value="Sensor histidine kinase/response regulator, putative"/>
    <property type="match status" value="1"/>
</dbReference>
<dbReference type="Pfam" id="PF00512">
    <property type="entry name" value="HisKA"/>
    <property type="match status" value="1"/>
</dbReference>
<dbReference type="InterPro" id="IPR003594">
    <property type="entry name" value="HATPase_dom"/>
</dbReference>
<feature type="compositionally biased region" description="Low complexity" evidence="3">
    <location>
        <begin position="443"/>
        <end position="457"/>
    </location>
</feature>
<name>A0AAN7Y8K2_9EURO</name>
<dbReference type="CDD" id="cd00082">
    <property type="entry name" value="HisKA"/>
    <property type="match status" value="1"/>
</dbReference>
<dbReference type="SMART" id="SM00387">
    <property type="entry name" value="HATPase_c"/>
    <property type="match status" value="1"/>
</dbReference>
<feature type="region of interest" description="Disordered" evidence="3">
    <location>
        <begin position="717"/>
        <end position="740"/>
    </location>
</feature>
<dbReference type="Gene3D" id="1.10.287.130">
    <property type="match status" value="1"/>
</dbReference>
<accession>A0AAN7Y8K2</accession>
<dbReference type="PROSITE" id="PS50110">
    <property type="entry name" value="RESPONSE_REGULATORY"/>
    <property type="match status" value="1"/>
</dbReference>
<dbReference type="CDD" id="cd17546">
    <property type="entry name" value="REC_hyHK_CKI1_RcsC-like"/>
    <property type="match status" value="1"/>
</dbReference>
<dbReference type="SUPFAM" id="SSF52172">
    <property type="entry name" value="CheY-like"/>
    <property type="match status" value="1"/>
</dbReference>
<dbReference type="InterPro" id="IPR036097">
    <property type="entry name" value="HisK_dim/P_sf"/>
</dbReference>
<dbReference type="PRINTS" id="PR00344">
    <property type="entry name" value="BCTRLSENSOR"/>
</dbReference>
<feature type="compositionally biased region" description="Polar residues" evidence="3">
    <location>
        <begin position="300"/>
        <end position="331"/>
    </location>
</feature>
<dbReference type="InterPro" id="IPR011006">
    <property type="entry name" value="CheY-like_superfamily"/>
</dbReference>
<dbReference type="EMBL" id="JAVRRJ010000010">
    <property type="protein sequence ID" value="KAK5081185.1"/>
    <property type="molecule type" value="Genomic_DNA"/>
</dbReference>
<proteinExistence type="predicted"/>
<feature type="compositionally biased region" description="Polar residues" evidence="3">
    <location>
        <begin position="278"/>
        <end position="291"/>
    </location>
</feature>
<protein>
    <submittedName>
        <fullName evidence="6">Uncharacterized protein</fullName>
    </submittedName>
</protein>
<feature type="region of interest" description="Disordered" evidence="3">
    <location>
        <begin position="278"/>
        <end position="341"/>
    </location>
</feature>
<keyword evidence="1 2" id="KW-0597">Phosphoprotein</keyword>
<dbReference type="AlphaFoldDB" id="A0AAN7Y8K2"/>
<dbReference type="InterPro" id="IPR004358">
    <property type="entry name" value="Sig_transdc_His_kin-like_C"/>
</dbReference>
<keyword evidence="7" id="KW-1185">Reference proteome</keyword>
<dbReference type="Gene3D" id="3.30.565.10">
    <property type="entry name" value="Histidine kinase-like ATPase, C-terminal domain"/>
    <property type="match status" value="1"/>
</dbReference>
<dbReference type="Pfam" id="PF00072">
    <property type="entry name" value="Response_reg"/>
    <property type="match status" value="1"/>
</dbReference>
<evidence type="ECO:0000313" key="7">
    <source>
        <dbReference type="Proteomes" id="UP001309876"/>
    </source>
</evidence>
<feature type="region of interest" description="Disordered" evidence="3">
    <location>
        <begin position="410"/>
        <end position="457"/>
    </location>
</feature>
<dbReference type="Gene3D" id="3.30.450.40">
    <property type="match status" value="1"/>
</dbReference>
<dbReference type="InterPro" id="IPR050956">
    <property type="entry name" value="2C_system_His_kinase"/>
</dbReference>
<evidence type="ECO:0000313" key="6">
    <source>
        <dbReference type="EMBL" id="KAK5081185.1"/>
    </source>
</evidence>
<dbReference type="PANTHER" id="PTHR43719">
    <property type="entry name" value="TWO-COMPONENT HISTIDINE KINASE"/>
    <property type="match status" value="1"/>
</dbReference>
<dbReference type="SUPFAM" id="SSF55874">
    <property type="entry name" value="ATPase domain of HSP90 chaperone/DNA topoisomerase II/histidine kinase"/>
    <property type="match status" value="1"/>
</dbReference>
<sequence length="1243" mass="136589">MAAAATSQSIQERLRVRNLSRYYCALPQRQDNSDGTVFSRDHVSRSAAAGISTPCLSTDGALTSFAQLAALKLKCQRSYISMIDDRYQYIIAEATSSISLFDSDDHDVDDQLVVGVAPLPLDAGVCPRTIAAFTGTEKIEFTEPNNVAQRSHVLIENLLQEGVTKNSPVLAALPPLLRYYLEVPLLSPTGFVIGSICVVDPKTRPTTPKDIKKLQEVANVVVSHLGSSRIREDHRRAERLLEGLSHFIRGQESMSDWSMESNERDNIPSIVPTEPSLKSLQLSDSTEQDPASPTVPAISSRATSGTVKSSNPLYTLQQRSGTRNSATTPMSSVDPLAPTESLFPHRTDVDVEVGFDHVDEQPSRDRAEAATSATLKIRQTFSRASNLLREGMDLDATCFLEVPQNERFRSGKARGIMPKRVKGTKHESTTPSESDTQTDELSDGSPQGSKSSSSQSSGVLCHRLGFATRTNSSLAGTGTTIPYLTITAELLSVLSTKYPEGHIFHFDQYGCVSSGDEPDNRPRNTKSKLKSRSSKASSTLFEMFPAARSLVFCPLYDNEQQQTYAAFLGFTCDAHRALQPHELVYVSGFANSIMCEVMRLEALAVDKAKSDFISSISHELRSPLHGILACTQLLSEAEIYPKQKEFITMIDSCGRSLLDVMDHLLDHAKINRFTKSKVKRDDTKARTGNRGTKPETHSLVTEVNLLSIVEDTTASMGAGSNQMLQPKRWSPSGMPSPSGVQGNTLKLTVPTILHIEPSKTWLFDTEVGAWRRIIMNLVGNSLKYTQAGHIDIAFSVSERPRKPGKFYADLKITDTGQGISESYLRHRLYTPFAQENNLSQGTGLGLSMVHQIVSSLKGTMEVNSEVGIGTEIIVSIPLTATENDSESTSYTASEALRAETVQLVRGRTFAFAGFNDLPPIDEQPTGILDPRAKALLSVRTSFASLLTEWFELQQTDESDCDICVVEERTLENNLSKYDHAGKNLLVVGINGRGLEDKVQNARFVSALPPIGPGRLASLLRHLVTEPLASNSNRSSSRQTLPPSKLPEDQAQSVTYDSTESDRRPSSALSRSPSTAANTEVSSTPHVTQKDTTTENLAIPSKKNVILLVDDNDINLRILVACVKRLKLTDTEYETAANGKEALDKYITLHRAGRKIALILMDLSMPVMDGFQATREIRRYEREQNLKTKKEKSYIAAITGLASGKAQDEVENSGFDLYLRKPVDVKVVRGLLVEEQNRDESYDE</sequence>
<feature type="compositionally biased region" description="Polar residues" evidence="3">
    <location>
        <begin position="1077"/>
        <end position="1086"/>
    </location>
</feature>
<dbReference type="GO" id="GO:0000155">
    <property type="term" value="F:phosphorelay sensor kinase activity"/>
    <property type="evidence" value="ECO:0007669"/>
    <property type="project" value="InterPro"/>
</dbReference>
<organism evidence="6 7">
    <name type="scientific">Lithohypha guttulata</name>
    <dbReference type="NCBI Taxonomy" id="1690604"/>
    <lineage>
        <taxon>Eukaryota</taxon>
        <taxon>Fungi</taxon>
        <taxon>Dikarya</taxon>
        <taxon>Ascomycota</taxon>
        <taxon>Pezizomycotina</taxon>
        <taxon>Eurotiomycetes</taxon>
        <taxon>Chaetothyriomycetidae</taxon>
        <taxon>Chaetothyriales</taxon>
        <taxon>Trichomeriaceae</taxon>
        <taxon>Lithohypha</taxon>
    </lineage>
</organism>
<gene>
    <name evidence="6" type="ORF">LTR05_007979</name>
</gene>
<dbReference type="SMART" id="SM00388">
    <property type="entry name" value="HisKA"/>
    <property type="match status" value="1"/>
</dbReference>
<dbReference type="SUPFAM" id="SSF47384">
    <property type="entry name" value="Homodimeric domain of signal transducing histidine kinase"/>
    <property type="match status" value="1"/>
</dbReference>
<dbReference type="InterPro" id="IPR005467">
    <property type="entry name" value="His_kinase_dom"/>
</dbReference>
<dbReference type="InterPro" id="IPR003661">
    <property type="entry name" value="HisK_dim/P_dom"/>
</dbReference>
<dbReference type="SUPFAM" id="SSF55781">
    <property type="entry name" value="GAF domain-like"/>
    <property type="match status" value="1"/>
</dbReference>
<feature type="region of interest" description="Disordered" evidence="3">
    <location>
        <begin position="1028"/>
        <end position="1092"/>
    </location>
</feature>
<feature type="domain" description="Response regulatory" evidence="5">
    <location>
        <begin position="1104"/>
        <end position="1235"/>
    </location>
</feature>
<dbReference type="PROSITE" id="PS50109">
    <property type="entry name" value="HIS_KIN"/>
    <property type="match status" value="1"/>
</dbReference>
<feature type="compositionally biased region" description="Polar residues" evidence="3">
    <location>
        <begin position="1028"/>
        <end position="1041"/>
    </location>
</feature>
<evidence type="ECO:0000259" key="4">
    <source>
        <dbReference type="PROSITE" id="PS50109"/>
    </source>
</evidence>
<feature type="modified residue" description="4-aspartylphosphate" evidence="2">
    <location>
        <position position="1161"/>
    </location>
</feature>
<dbReference type="SMART" id="SM00448">
    <property type="entry name" value="REC"/>
    <property type="match status" value="1"/>
</dbReference>
<evidence type="ECO:0000256" key="2">
    <source>
        <dbReference type="PROSITE-ProRule" id="PRU00169"/>
    </source>
</evidence>
<dbReference type="Gene3D" id="3.40.50.2300">
    <property type="match status" value="1"/>
</dbReference>
<dbReference type="Pfam" id="PF02518">
    <property type="entry name" value="HATPase_c"/>
    <property type="match status" value="1"/>
</dbReference>
<dbReference type="InterPro" id="IPR029016">
    <property type="entry name" value="GAF-like_dom_sf"/>
</dbReference>
<evidence type="ECO:0000256" key="1">
    <source>
        <dbReference type="ARBA" id="ARBA00022553"/>
    </source>
</evidence>
<dbReference type="Proteomes" id="UP001309876">
    <property type="component" value="Unassembled WGS sequence"/>
</dbReference>
<dbReference type="InterPro" id="IPR036890">
    <property type="entry name" value="HATPase_C_sf"/>
</dbReference>
<evidence type="ECO:0000259" key="5">
    <source>
        <dbReference type="PROSITE" id="PS50110"/>
    </source>
</evidence>